<dbReference type="InterPro" id="IPR001810">
    <property type="entry name" value="F-box_dom"/>
</dbReference>
<feature type="domain" description="F-box" evidence="1">
    <location>
        <begin position="11"/>
        <end position="57"/>
    </location>
</feature>
<sequence length="215" mass="24837">MRRRSLRLCNKRKTDVVPLDLQNEILSRLPAKSLVRFMVVSNSWQEIIRSKSFIRSFNFRSLTQPQPLRFLLALHDTDLSCRFFSSSSSLLSSSTSISTTFLSKITFPLRRASYPSYYVNGLINMDGFVYYIAYTGAGTMSLMRFDLNSEKIDIFARVSEEMKALRYLDNGSRTLINYHGKVAIAIHTYQGLSTIDLFVFEAGKQDYNLQREVFR</sequence>
<dbReference type="PANTHER" id="PTHR31111">
    <property type="entry name" value="BNAA05G37150D PROTEIN-RELATED"/>
    <property type="match status" value="1"/>
</dbReference>
<dbReference type="SMART" id="SM00256">
    <property type="entry name" value="FBOX"/>
    <property type="match status" value="1"/>
</dbReference>
<evidence type="ECO:0000313" key="2">
    <source>
        <dbReference type="EMBL" id="CAH8320213.1"/>
    </source>
</evidence>
<name>A0ABC8JGR7_ERUVS</name>
<keyword evidence="3" id="KW-1185">Reference proteome</keyword>
<protein>
    <recommendedName>
        <fullName evidence="1">F-box domain-containing protein</fullName>
    </recommendedName>
</protein>
<dbReference type="PANTHER" id="PTHR31111:SF92">
    <property type="entry name" value="F-BOX DOMAIN-CONTAINING PROTEIN"/>
    <property type="match status" value="1"/>
</dbReference>
<accession>A0ABC8JGR7</accession>
<proteinExistence type="predicted"/>
<dbReference type="PROSITE" id="PS50181">
    <property type="entry name" value="FBOX"/>
    <property type="match status" value="1"/>
</dbReference>
<dbReference type="InterPro" id="IPR013187">
    <property type="entry name" value="F-box-assoc_dom_typ3"/>
</dbReference>
<evidence type="ECO:0000259" key="1">
    <source>
        <dbReference type="PROSITE" id="PS50181"/>
    </source>
</evidence>
<organism evidence="2 3">
    <name type="scientific">Eruca vesicaria subsp. sativa</name>
    <name type="common">Garden rocket</name>
    <name type="synonym">Eruca sativa</name>
    <dbReference type="NCBI Taxonomy" id="29727"/>
    <lineage>
        <taxon>Eukaryota</taxon>
        <taxon>Viridiplantae</taxon>
        <taxon>Streptophyta</taxon>
        <taxon>Embryophyta</taxon>
        <taxon>Tracheophyta</taxon>
        <taxon>Spermatophyta</taxon>
        <taxon>Magnoliopsida</taxon>
        <taxon>eudicotyledons</taxon>
        <taxon>Gunneridae</taxon>
        <taxon>Pentapetalae</taxon>
        <taxon>rosids</taxon>
        <taxon>malvids</taxon>
        <taxon>Brassicales</taxon>
        <taxon>Brassicaceae</taxon>
        <taxon>Brassiceae</taxon>
        <taxon>Eruca</taxon>
    </lineage>
</organism>
<evidence type="ECO:0000313" key="3">
    <source>
        <dbReference type="Proteomes" id="UP001642260"/>
    </source>
</evidence>
<dbReference type="SUPFAM" id="SSF81383">
    <property type="entry name" value="F-box domain"/>
    <property type="match status" value="1"/>
</dbReference>
<dbReference type="EMBL" id="CAKOAT010090710">
    <property type="protein sequence ID" value="CAH8320213.1"/>
    <property type="molecule type" value="Genomic_DNA"/>
</dbReference>
<reference evidence="2 3" key="1">
    <citation type="submission" date="2022-03" db="EMBL/GenBank/DDBJ databases">
        <authorList>
            <person name="Macdonald S."/>
            <person name="Ahmed S."/>
            <person name="Newling K."/>
        </authorList>
    </citation>
    <scope>NUCLEOTIDE SEQUENCE [LARGE SCALE GENOMIC DNA]</scope>
</reference>
<dbReference type="Gene3D" id="1.20.1280.50">
    <property type="match status" value="1"/>
</dbReference>
<dbReference type="InterPro" id="IPR036047">
    <property type="entry name" value="F-box-like_dom_sf"/>
</dbReference>
<dbReference type="Pfam" id="PF00646">
    <property type="entry name" value="F-box"/>
    <property type="match status" value="1"/>
</dbReference>
<gene>
    <name evidence="2" type="ORF">ERUC_LOCUS8764</name>
</gene>
<dbReference type="Proteomes" id="UP001642260">
    <property type="component" value="Unassembled WGS sequence"/>
</dbReference>
<comment type="caution">
    <text evidence="2">The sequence shown here is derived from an EMBL/GenBank/DDBJ whole genome shotgun (WGS) entry which is preliminary data.</text>
</comment>
<dbReference type="Pfam" id="PF08268">
    <property type="entry name" value="FBA_3"/>
    <property type="match status" value="1"/>
</dbReference>
<dbReference type="AlphaFoldDB" id="A0ABC8JGR7"/>